<evidence type="ECO:0000313" key="2">
    <source>
        <dbReference type="Proteomes" id="UP000288716"/>
    </source>
</evidence>
<dbReference type="GO" id="GO:0003723">
    <property type="term" value="F:RNA binding"/>
    <property type="evidence" value="ECO:0007669"/>
    <property type="project" value="InterPro"/>
</dbReference>
<dbReference type="SUPFAM" id="SSF55895">
    <property type="entry name" value="Ribonuclease Rh-like"/>
    <property type="match status" value="1"/>
</dbReference>
<dbReference type="AlphaFoldDB" id="A0A443RXX9"/>
<dbReference type="Proteomes" id="UP000288716">
    <property type="component" value="Unassembled WGS sequence"/>
</dbReference>
<gene>
    <name evidence="1" type="ORF">B4U80_12152</name>
</gene>
<dbReference type="InterPro" id="IPR036430">
    <property type="entry name" value="RNase_T2-like_sf"/>
</dbReference>
<accession>A0A443RXX9</accession>
<proteinExistence type="predicted"/>
<comment type="caution">
    <text evidence="1">The sequence shown here is derived from an EMBL/GenBank/DDBJ whole genome shotgun (WGS) entry which is preliminary data.</text>
</comment>
<sequence>TLLEWHQPRVKHALLLMAEMKNIATMYDYFRLGRYFYEKFEVREWLHGIGKSEVVKDDDIYDRIEDYMGGELQEVILTCKNGMFSHILLCFSKDDLRWIPCTETEVSGKGLEDKDYQRCDEYFNI</sequence>
<feature type="non-terminal residue" evidence="1">
    <location>
        <position position="1"/>
    </location>
</feature>
<evidence type="ECO:0000313" key="1">
    <source>
        <dbReference type="EMBL" id="RWS20120.1"/>
    </source>
</evidence>
<protein>
    <submittedName>
        <fullName evidence="1">Uncharacterized protein</fullName>
    </submittedName>
</protein>
<organism evidence="1 2">
    <name type="scientific">Leptotrombidium deliense</name>
    <dbReference type="NCBI Taxonomy" id="299467"/>
    <lineage>
        <taxon>Eukaryota</taxon>
        <taxon>Metazoa</taxon>
        <taxon>Ecdysozoa</taxon>
        <taxon>Arthropoda</taxon>
        <taxon>Chelicerata</taxon>
        <taxon>Arachnida</taxon>
        <taxon>Acari</taxon>
        <taxon>Acariformes</taxon>
        <taxon>Trombidiformes</taxon>
        <taxon>Prostigmata</taxon>
        <taxon>Anystina</taxon>
        <taxon>Parasitengona</taxon>
        <taxon>Trombiculoidea</taxon>
        <taxon>Trombiculidae</taxon>
        <taxon>Leptotrombidium</taxon>
    </lineage>
</organism>
<dbReference type="VEuPathDB" id="VectorBase:LDEU011920"/>
<dbReference type="GO" id="GO:0033897">
    <property type="term" value="F:ribonuclease T2 activity"/>
    <property type="evidence" value="ECO:0007669"/>
    <property type="project" value="InterPro"/>
</dbReference>
<name>A0A443RXX9_9ACAR</name>
<reference evidence="1 2" key="1">
    <citation type="journal article" date="2018" name="Gigascience">
        <title>Genomes of trombidid mites reveal novel predicted allergens and laterally-transferred genes associated with secondary metabolism.</title>
        <authorList>
            <person name="Dong X."/>
            <person name="Chaisiri K."/>
            <person name="Xia D."/>
            <person name="Armstrong S.D."/>
            <person name="Fang Y."/>
            <person name="Donnelly M.J."/>
            <person name="Kadowaki T."/>
            <person name="McGarry J.W."/>
            <person name="Darby A.C."/>
            <person name="Makepeace B.L."/>
        </authorList>
    </citation>
    <scope>NUCLEOTIDE SEQUENCE [LARGE SCALE GENOMIC DNA]</scope>
    <source>
        <strain evidence="1">UoL-UT</strain>
    </source>
</reference>
<dbReference type="Gene3D" id="3.90.730.10">
    <property type="entry name" value="Ribonuclease T2-like"/>
    <property type="match status" value="1"/>
</dbReference>
<keyword evidence="2" id="KW-1185">Reference proteome</keyword>
<dbReference type="EMBL" id="NCKV01019860">
    <property type="protein sequence ID" value="RWS20120.1"/>
    <property type="molecule type" value="Genomic_DNA"/>
</dbReference>